<keyword evidence="7 9" id="KW-0472">Membrane</keyword>
<evidence type="ECO:0000256" key="9">
    <source>
        <dbReference type="SAM" id="Phobius"/>
    </source>
</evidence>
<dbReference type="STRING" id="234267.Acid_7011"/>
<evidence type="ECO:0000256" key="5">
    <source>
        <dbReference type="ARBA" id="ARBA00022692"/>
    </source>
</evidence>
<gene>
    <name evidence="10" type="ordered locus">Acid_7011</name>
</gene>
<sequence length="393" mass="43219">MAVVTHSSSITSKTVQEARNVALPILAAGVIIAVLYFGRLFFITSLIALTIAFILEPFVALLMRIRFPRSLASFVVCSVALALLYVIALGAYSQLSGLYDELPKYGQRIADLVDNVQQKISGMEDQTYKILVPARQRLEEERRRQQEQFASASKKSGKKGAAAAVPPPVPGAIPEVRIHEESTPISDYLLRLSGLYHVLLMASFIPFLVYFMLSWRDHLNRSFLQFFHGEDRLIAARSMQGIADMVRAFVVGNFVLGLMLAMISSVLFWILHVPYPALVGPLSGFMSLVPYIGLPLAMIPPLFAALPVNTVSTYVLVVVTVALLHLIALNVLYPKIVGSRVHLNPLIVTFSLMIWGFLWDAPGLLLAIPLTAGLKAVCDNVKGLRPFGKFLGD</sequence>
<dbReference type="KEGG" id="sus:Acid_7011"/>
<feature type="compositionally biased region" description="Low complexity" evidence="8">
    <location>
        <begin position="147"/>
        <end position="164"/>
    </location>
</feature>
<organism evidence="10">
    <name type="scientific">Solibacter usitatus (strain Ellin6076)</name>
    <dbReference type="NCBI Taxonomy" id="234267"/>
    <lineage>
        <taxon>Bacteria</taxon>
        <taxon>Pseudomonadati</taxon>
        <taxon>Acidobacteriota</taxon>
        <taxon>Terriglobia</taxon>
        <taxon>Bryobacterales</taxon>
        <taxon>Solibacteraceae</taxon>
        <taxon>Candidatus Solibacter</taxon>
    </lineage>
</organism>
<evidence type="ECO:0000256" key="2">
    <source>
        <dbReference type="ARBA" id="ARBA00009773"/>
    </source>
</evidence>
<dbReference type="InterPro" id="IPR002549">
    <property type="entry name" value="AI-2E-like"/>
</dbReference>
<dbReference type="EMBL" id="CP000473">
    <property type="protein sequence ID" value="ABJ87924.1"/>
    <property type="molecule type" value="Genomic_DNA"/>
</dbReference>
<feature type="transmembrane region" description="Helical" evidence="9">
    <location>
        <begin position="70"/>
        <end position="92"/>
    </location>
</feature>
<keyword evidence="4" id="KW-1003">Cell membrane</keyword>
<dbReference type="InParanoid" id="Q01QZ6"/>
<dbReference type="eggNOG" id="COG0628">
    <property type="taxonomic scope" value="Bacteria"/>
</dbReference>
<feature type="transmembrane region" description="Helical" evidence="9">
    <location>
        <begin position="21"/>
        <end position="37"/>
    </location>
</feature>
<keyword evidence="5 9" id="KW-0812">Transmembrane</keyword>
<evidence type="ECO:0000256" key="1">
    <source>
        <dbReference type="ARBA" id="ARBA00004651"/>
    </source>
</evidence>
<feature type="transmembrane region" description="Helical" evidence="9">
    <location>
        <begin position="43"/>
        <end position="63"/>
    </location>
</feature>
<dbReference type="HOGENOM" id="CLU_031275_0_2_0"/>
<dbReference type="GO" id="GO:0005886">
    <property type="term" value="C:plasma membrane"/>
    <property type="evidence" value="ECO:0007669"/>
    <property type="project" value="UniProtKB-SubCell"/>
</dbReference>
<feature type="transmembrane region" description="Helical" evidence="9">
    <location>
        <begin position="311"/>
        <end position="333"/>
    </location>
</feature>
<name>Q01QZ6_SOLUE</name>
<dbReference type="PANTHER" id="PTHR21716">
    <property type="entry name" value="TRANSMEMBRANE PROTEIN"/>
    <property type="match status" value="1"/>
</dbReference>
<feature type="transmembrane region" description="Helical" evidence="9">
    <location>
        <begin position="345"/>
        <end position="368"/>
    </location>
</feature>
<comment type="similarity">
    <text evidence="2">Belongs to the autoinducer-2 exporter (AI-2E) (TC 2.A.86) family.</text>
</comment>
<feature type="region of interest" description="Disordered" evidence="8">
    <location>
        <begin position="143"/>
        <end position="166"/>
    </location>
</feature>
<accession>Q01QZ6</accession>
<feature type="transmembrane region" description="Helical" evidence="9">
    <location>
        <begin position="194"/>
        <end position="213"/>
    </location>
</feature>
<keyword evidence="3" id="KW-0813">Transport</keyword>
<evidence type="ECO:0000256" key="3">
    <source>
        <dbReference type="ARBA" id="ARBA00022448"/>
    </source>
</evidence>
<evidence type="ECO:0008006" key="11">
    <source>
        <dbReference type="Google" id="ProtNLM"/>
    </source>
</evidence>
<dbReference type="Pfam" id="PF01594">
    <property type="entry name" value="AI-2E_transport"/>
    <property type="match status" value="2"/>
</dbReference>
<evidence type="ECO:0000256" key="6">
    <source>
        <dbReference type="ARBA" id="ARBA00022989"/>
    </source>
</evidence>
<dbReference type="AlphaFoldDB" id="Q01QZ6"/>
<evidence type="ECO:0000313" key="10">
    <source>
        <dbReference type="EMBL" id="ABJ87924.1"/>
    </source>
</evidence>
<comment type="subcellular location">
    <subcellularLocation>
        <location evidence="1">Cell membrane</location>
        <topology evidence="1">Multi-pass membrane protein</topology>
    </subcellularLocation>
</comment>
<keyword evidence="6 9" id="KW-1133">Transmembrane helix</keyword>
<dbReference type="PANTHER" id="PTHR21716:SF53">
    <property type="entry name" value="PERMEASE PERM-RELATED"/>
    <property type="match status" value="1"/>
</dbReference>
<evidence type="ECO:0000256" key="8">
    <source>
        <dbReference type="SAM" id="MobiDB-lite"/>
    </source>
</evidence>
<protein>
    <recommendedName>
        <fullName evidence="11">Permease</fullName>
    </recommendedName>
</protein>
<feature type="transmembrane region" description="Helical" evidence="9">
    <location>
        <begin position="248"/>
        <end position="271"/>
    </location>
</feature>
<feature type="transmembrane region" description="Helical" evidence="9">
    <location>
        <begin position="277"/>
        <end position="299"/>
    </location>
</feature>
<evidence type="ECO:0000256" key="7">
    <source>
        <dbReference type="ARBA" id="ARBA00023136"/>
    </source>
</evidence>
<evidence type="ECO:0000256" key="4">
    <source>
        <dbReference type="ARBA" id="ARBA00022475"/>
    </source>
</evidence>
<proteinExistence type="inferred from homology"/>
<reference evidence="10" key="1">
    <citation type="submission" date="2006-10" db="EMBL/GenBank/DDBJ databases">
        <title>Complete sequence of Solibacter usitatus Ellin6076.</title>
        <authorList>
            <consortium name="US DOE Joint Genome Institute"/>
            <person name="Copeland A."/>
            <person name="Lucas S."/>
            <person name="Lapidus A."/>
            <person name="Barry K."/>
            <person name="Detter J.C."/>
            <person name="Glavina del Rio T."/>
            <person name="Hammon N."/>
            <person name="Israni S."/>
            <person name="Dalin E."/>
            <person name="Tice H."/>
            <person name="Pitluck S."/>
            <person name="Thompson L.S."/>
            <person name="Brettin T."/>
            <person name="Bruce D."/>
            <person name="Han C."/>
            <person name="Tapia R."/>
            <person name="Gilna P."/>
            <person name="Schmutz J."/>
            <person name="Larimer F."/>
            <person name="Land M."/>
            <person name="Hauser L."/>
            <person name="Kyrpides N."/>
            <person name="Mikhailova N."/>
            <person name="Janssen P.H."/>
            <person name="Kuske C.R."/>
            <person name="Richardson P."/>
        </authorList>
    </citation>
    <scope>NUCLEOTIDE SEQUENCE</scope>
    <source>
        <strain evidence="10">Ellin6076</strain>
    </source>
</reference>